<evidence type="ECO:0000256" key="1">
    <source>
        <dbReference type="SAM" id="Phobius"/>
    </source>
</evidence>
<gene>
    <name evidence="2" type="ORF">EV190_10639</name>
</gene>
<protein>
    <submittedName>
        <fullName evidence="2">Uncharacterized protein</fullName>
    </submittedName>
</protein>
<evidence type="ECO:0000313" key="3">
    <source>
        <dbReference type="Proteomes" id="UP000295281"/>
    </source>
</evidence>
<keyword evidence="1" id="KW-0472">Membrane</keyword>
<evidence type="ECO:0000313" key="2">
    <source>
        <dbReference type="EMBL" id="TDQ52401.1"/>
    </source>
</evidence>
<keyword evidence="1" id="KW-1133">Transmembrane helix</keyword>
<dbReference type="Proteomes" id="UP000295281">
    <property type="component" value="Unassembled WGS sequence"/>
</dbReference>
<name>A0A4R6V1F7_9ACTN</name>
<accession>A0A4R6V1F7</accession>
<comment type="caution">
    <text evidence="2">The sequence shown here is derived from an EMBL/GenBank/DDBJ whole genome shotgun (WGS) entry which is preliminary data.</text>
</comment>
<keyword evidence="1" id="KW-0812">Transmembrane</keyword>
<reference evidence="2 3" key="1">
    <citation type="submission" date="2019-03" db="EMBL/GenBank/DDBJ databases">
        <title>Genomic Encyclopedia of Type Strains, Phase IV (KMG-IV): sequencing the most valuable type-strain genomes for metagenomic binning, comparative biology and taxonomic classification.</title>
        <authorList>
            <person name="Goeker M."/>
        </authorList>
    </citation>
    <scope>NUCLEOTIDE SEQUENCE [LARGE SCALE GENOMIC DNA]</scope>
    <source>
        <strain evidence="2 3">DSM 46770</strain>
    </source>
</reference>
<sequence>MSSSPPEPPRHGLVAWLVFVAAILVVLTITAGCTVMMYAPAFG</sequence>
<dbReference type="AlphaFoldDB" id="A0A4R6V1F7"/>
<organism evidence="2 3">
    <name type="scientific">Actinorugispora endophytica</name>
    <dbReference type="NCBI Taxonomy" id="1605990"/>
    <lineage>
        <taxon>Bacteria</taxon>
        <taxon>Bacillati</taxon>
        <taxon>Actinomycetota</taxon>
        <taxon>Actinomycetes</taxon>
        <taxon>Streptosporangiales</taxon>
        <taxon>Nocardiopsidaceae</taxon>
        <taxon>Actinorugispora</taxon>
    </lineage>
</organism>
<feature type="transmembrane region" description="Helical" evidence="1">
    <location>
        <begin position="13"/>
        <end position="39"/>
    </location>
</feature>
<proteinExistence type="predicted"/>
<dbReference type="EMBL" id="SNYN01000006">
    <property type="protein sequence ID" value="TDQ52401.1"/>
    <property type="molecule type" value="Genomic_DNA"/>
</dbReference>
<dbReference type="RefSeq" id="WP_279536612.1">
    <property type="nucleotide sequence ID" value="NZ_SNYN01000006.1"/>
</dbReference>
<keyword evidence="3" id="KW-1185">Reference proteome</keyword>